<dbReference type="PROSITE" id="PS51740">
    <property type="entry name" value="SPOVT_ABRB"/>
    <property type="match status" value="1"/>
</dbReference>
<evidence type="ECO:0000313" key="2">
    <source>
        <dbReference type="EMBL" id="KXA90024.1"/>
    </source>
</evidence>
<name>A0A133U747_9EURY</name>
<dbReference type="EMBL" id="LHXJ01000057">
    <property type="protein sequence ID" value="KXA90024.1"/>
    <property type="molecule type" value="Genomic_DNA"/>
</dbReference>
<dbReference type="AlphaFoldDB" id="A0A133U747"/>
<dbReference type="Pfam" id="PF04014">
    <property type="entry name" value="MazE_antitoxin"/>
    <property type="match status" value="1"/>
</dbReference>
<gene>
    <name evidence="2" type="ORF">AKJ57_04575</name>
</gene>
<dbReference type="Proteomes" id="UP000070163">
    <property type="component" value="Unassembled WGS sequence"/>
</dbReference>
<reference evidence="2 3" key="1">
    <citation type="journal article" date="2016" name="Sci. Rep.">
        <title>Metabolic traits of an uncultured archaeal lineage -MSBL1- from brine pools of the Red Sea.</title>
        <authorList>
            <person name="Mwirichia R."/>
            <person name="Alam I."/>
            <person name="Rashid M."/>
            <person name="Vinu M."/>
            <person name="Ba-Alawi W."/>
            <person name="Anthony Kamau A."/>
            <person name="Kamanda Ngugi D."/>
            <person name="Goker M."/>
            <person name="Klenk H.P."/>
            <person name="Bajic V."/>
            <person name="Stingl U."/>
        </authorList>
    </citation>
    <scope>NUCLEOTIDE SEQUENCE [LARGE SCALE GENOMIC DNA]</scope>
    <source>
        <strain evidence="2">SCGC-AAA259A05</strain>
    </source>
</reference>
<dbReference type="InterPro" id="IPR007159">
    <property type="entry name" value="SpoVT-AbrB_dom"/>
</dbReference>
<keyword evidence="3" id="KW-1185">Reference proteome</keyword>
<comment type="caution">
    <text evidence="2">The sequence shown here is derived from an EMBL/GenBank/DDBJ whole genome shotgun (WGS) entry which is preliminary data.</text>
</comment>
<dbReference type="NCBIfam" id="TIGR01439">
    <property type="entry name" value="lp_hng_hel_AbrB"/>
    <property type="match status" value="1"/>
</dbReference>
<organism evidence="2 3">
    <name type="scientific">candidate division MSBL1 archaeon SCGC-AAA259A05</name>
    <dbReference type="NCBI Taxonomy" id="1698259"/>
    <lineage>
        <taxon>Archaea</taxon>
        <taxon>Methanobacteriati</taxon>
        <taxon>Methanobacteriota</taxon>
        <taxon>candidate division MSBL1</taxon>
    </lineage>
</organism>
<dbReference type="Gene3D" id="2.10.260.10">
    <property type="match status" value="1"/>
</dbReference>
<accession>A0A133U747</accession>
<evidence type="ECO:0000259" key="1">
    <source>
        <dbReference type="PROSITE" id="PS51740"/>
    </source>
</evidence>
<protein>
    <recommendedName>
        <fullName evidence="1">SpoVT-AbrB domain-containing protein</fullName>
    </recommendedName>
</protein>
<proteinExistence type="predicted"/>
<feature type="domain" description="SpoVT-AbrB" evidence="1">
    <location>
        <begin position="5"/>
        <end position="54"/>
    </location>
</feature>
<dbReference type="SUPFAM" id="SSF89447">
    <property type="entry name" value="AbrB/MazE/MraZ-like"/>
    <property type="match status" value="1"/>
</dbReference>
<sequence>MNEREVKSKVDKKGRVLIPSDVRKELGIEPNSKVKIRIEDVKPKKSFVEEAKGALRGEGDAVDLLHKKSPFR</sequence>
<evidence type="ECO:0000313" key="3">
    <source>
        <dbReference type="Proteomes" id="UP000070163"/>
    </source>
</evidence>
<dbReference type="GO" id="GO:0003677">
    <property type="term" value="F:DNA binding"/>
    <property type="evidence" value="ECO:0007669"/>
    <property type="project" value="InterPro"/>
</dbReference>
<dbReference type="SMART" id="SM00966">
    <property type="entry name" value="SpoVT_AbrB"/>
    <property type="match status" value="1"/>
</dbReference>
<dbReference type="InterPro" id="IPR037914">
    <property type="entry name" value="SpoVT-AbrB_sf"/>
</dbReference>